<dbReference type="AlphaFoldDB" id="A0A1J4JBJ0"/>
<evidence type="ECO:0000256" key="7">
    <source>
        <dbReference type="ARBA" id="ARBA00022884"/>
    </source>
</evidence>
<dbReference type="EMBL" id="MLAK01001170">
    <property type="protein sequence ID" value="OHS96550.1"/>
    <property type="molecule type" value="Genomic_DNA"/>
</dbReference>
<dbReference type="GO" id="GO:0016075">
    <property type="term" value="P:rRNA catabolic process"/>
    <property type="evidence" value="ECO:0007669"/>
    <property type="project" value="TreeGrafter"/>
</dbReference>
<protein>
    <recommendedName>
        <fullName evidence="9">Ribosomal RNA-processing protein 43</fullName>
    </recommendedName>
</protein>
<dbReference type="InterPro" id="IPR036345">
    <property type="entry name" value="ExoRNase_PH_dom2_sf"/>
</dbReference>
<reference evidence="12" key="1">
    <citation type="submission" date="2016-10" db="EMBL/GenBank/DDBJ databases">
        <authorList>
            <person name="Benchimol M."/>
            <person name="Almeida L.G."/>
            <person name="Vasconcelos A.T."/>
            <person name="Perreira-Neves A."/>
            <person name="Rosa I.A."/>
            <person name="Tasca T."/>
            <person name="Bogo M.R."/>
            <person name="de Souza W."/>
        </authorList>
    </citation>
    <scope>NUCLEOTIDE SEQUENCE [LARGE SCALE GENOMIC DNA]</scope>
    <source>
        <strain evidence="12">K</strain>
    </source>
</reference>
<keyword evidence="8" id="KW-0539">Nucleus</keyword>
<dbReference type="Gene3D" id="3.30.230.70">
    <property type="entry name" value="GHMP Kinase, N-terminal domain"/>
    <property type="match status" value="1"/>
</dbReference>
<evidence type="ECO:0000256" key="6">
    <source>
        <dbReference type="ARBA" id="ARBA00022835"/>
    </source>
</evidence>
<evidence type="ECO:0000313" key="13">
    <source>
        <dbReference type="Proteomes" id="UP000179807"/>
    </source>
</evidence>
<dbReference type="GO" id="GO:0000467">
    <property type="term" value="P:exonucleolytic trimming to generate mature 3'-end of 5.8S rRNA from tricistronic rRNA transcript (SSU-rRNA, 5.8S rRNA, LSU-rRNA)"/>
    <property type="evidence" value="ECO:0007669"/>
    <property type="project" value="TreeGrafter"/>
</dbReference>
<feature type="domain" description="Exoribonuclease phosphorolytic" evidence="11">
    <location>
        <begin position="188"/>
        <end position="242"/>
    </location>
</feature>
<dbReference type="GO" id="GO:0071035">
    <property type="term" value="P:nuclear polyadenylation-dependent rRNA catabolic process"/>
    <property type="evidence" value="ECO:0007669"/>
    <property type="project" value="TreeGrafter"/>
</dbReference>
<evidence type="ECO:0000256" key="8">
    <source>
        <dbReference type="ARBA" id="ARBA00023242"/>
    </source>
</evidence>
<evidence type="ECO:0000256" key="9">
    <source>
        <dbReference type="ARBA" id="ARBA00030617"/>
    </source>
</evidence>
<dbReference type="RefSeq" id="XP_068349687.1">
    <property type="nucleotide sequence ID" value="XM_068511338.1"/>
</dbReference>
<dbReference type="GO" id="GO:0034473">
    <property type="term" value="P:U1 snRNA 3'-end processing"/>
    <property type="evidence" value="ECO:0007669"/>
    <property type="project" value="TreeGrafter"/>
</dbReference>
<dbReference type="GO" id="GO:0005730">
    <property type="term" value="C:nucleolus"/>
    <property type="evidence" value="ECO:0007669"/>
    <property type="project" value="UniProtKB-SubCell"/>
</dbReference>
<dbReference type="InterPro" id="IPR015847">
    <property type="entry name" value="ExoRNase_PH_dom2"/>
</dbReference>
<accession>A0A1J4JBJ0</accession>
<evidence type="ECO:0000256" key="1">
    <source>
        <dbReference type="ARBA" id="ARBA00004496"/>
    </source>
</evidence>
<evidence type="ECO:0000256" key="5">
    <source>
        <dbReference type="ARBA" id="ARBA00022552"/>
    </source>
</evidence>
<evidence type="ECO:0000256" key="4">
    <source>
        <dbReference type="ARBA" id="ARBA00022490"/>
    </source>
</evidence>
<feature type="domain" description="Exoribonuclease phosphorolytic" evidence="10">
    <location>
        <begin position="30"/>
        <end position="160"/>
    </location>
</feature>
<comment type="subcellular location">
    <subcellularLocation>
        <location evidence="1">Cytoplasm</location>
    </subcellularLocation>
    <subcellularLocation>
        <location evidence="2">Nucleus</location>
        <location evidence="2">Nucleolus</location>
    </subcellularLocation>
</comment>
<dbReference type="VEuPathDB" id="TrichDB:TRFO_37292"/>
<dbReference type="OrthoDB" id="45882at2759"/>
<evidence type="ECO:0000313" key="12">
    <source>
        <dbReference type="EMBL" id="OHS96550.1"/>
    </source>
</evidence>
<dbReference type="InterPro" id="IPR027408">
    <property type="entry name" value="PNPase/RNase_PH_dom_sf"/>
</dbReference>
<dbReference type="GO" id="GO:0071028">
    <property type="term" value="P:nuclear mRNA surveillance"/>
    <property type="evidence" value="ECO:0007669"/>
    <property type="project" value="TreeGrafter"/>
</dbReference>
<dbReference type="GeneID" id="94846042"/>
<evidence type="ECO:0000256" key="3">
    <source>
        <dbReference type="ARBA" id="ARBA00006678"/>
    </source>
</evidence>
<keyword evidence="4" id="KW-0963">Cytoplasm</keyword>
<evidence type="ECO:0000259" key="11">
    <source>
        <dbReference type="Pfam" id="PF03725"/>
    </source>
</evidence>
<dbReference type="GO" id="GO:0071038">
    <property type="term" value="P:TRAMP-dependent tRNA surveillance pathway"/>
    <property type="evidence" value="ECO:0007669"/>
    <property type="project" value="TreeGrafter"/>
</dbReference>
<dbReference type="SUPFAM" id="SSF54211">
    <property type="entry name" value="Ribosomal protein S5 domain 2-like"/>
    <property type="match status" value="1"/>
</dbReference>
<dbReference type="GO" id="GO:0035925">
    <property type="term" value="F:mRNA 3'-UTR AU-rich region binding"/>
    <property type="evidence" value="ECO:0007669"/>
    <property type="project" value="TreeGrafter"/>
</dbReference>
<dbReference type="InterPro" id="IPR001247">
    <property type="entry name" value="ExoRNase_PH_dom1"/>
</dbReference>
<dbReference type="InterPro" id="IPR020568">
    <property type="entry name" value="Ribosomal_Su5_D2-typ_SF"/>
</dbReference>
<keyword evidence="5" id="KW-0698">rRNA processing</keyword>
<dbReference type="Pfam" id="PF01138">
    <property type="entry name" value="RNase_PH"/>
    <property type="match status" value="1"/>
</dbReference>
<dbReference type="GO" id="GO:0034476">
    <property type="term" value="P:U5 snRNA 3'-end processing"/>
    <property type="evidence" value="ECO:0007669"/>
    <property type="project" value="TreeGrafter"/>
</dbReference>
<organism evidence="12 13">
    <name type="scientific">Tritrichomonas foetus</name>
    <dbReference type="NCBI Taxonomy" id="1144522"/>
    <lineage>
        <taxon>Eukaryota</taxon>
        <taxon>Metamonada</taxon>
        <taxon>Parabasalia</taxon>
        <taxon>Tritrichomonadida</taxon>
        <taxon>Tritrichomonadidae</taxon>
        <taxon>Tritrichomonas</taxon>
    </lineage>
</organism>
<dbReference type="SUPFAM" id="SSF55666">
    <property type="entry name" value="Ribonuclease PH domain 2-like"/>
    <property type="match status" value="1"/>
</dbReference>
<dbReference type="InterPro" id="IPR050590">
    <property type="entry name" value="Exosome_comp_Rrp42_subfam"/>
</dbReference>
<comment type="similarity">
    <text evidence="3">Belongs to the RNase PH family.</text>
</comment>
<dbReference type="PANTHER" id="PTHR11097">
    <property type="entry name" value="EXOSOME COMPLEX EXONUCLEASE RIBOSOMAL RNA PROCESSING PROTEIN"/>
    <property type="match status" value="1"/>
</dbReference>
<proteinExistence type="inferred from homology"/>
<keyword evidence="13" id="KW-1185">Reference proteome</keyword>
<evidence type="ECO:0000256" key="2">
    <source>
        <dbReference type="ARBA" id="ARBA00004604"/>
    </source>
</evidence>
<dbReference type="PANTHER" id="PTHR11097:SF9">
    <property type="entry name" value="EXOSOME COMPLEX COMPONENT RRP43"/>
    <property type="match status" value="1"/>
</dbReference>
<keyword evidence="6" id="KW-0271">Exosome</keyword>
<sequence length="252" mass="27526">MNEVLGRELFHKEYLQKGKRLDGRLFNAKRTISATRNCIEESDGSSLVSLGKTIVVTKITASPQPIAPSIEINATRAGVSQIKGSTTQDKTLTAMLNVLANRMIPMSELEIARPDPNDIFMSSVKLWGYKLSIDICVISDDGGVEAASVIGFQIALSTLNLETYSLDEEGQIHPLNQSRPLNFLSANAMRFGLLDGKLLYDPTNDEEKLVDGCCTIIMSAEESPKLMKVSTTRTFLLNEDLIASMTSACSSD</sequence>
<dbReference type="Proteomes" id="UP000179807">
    <property type="component" value="Unassembled WGS sequence"/>
</dbReference>
<name>A0A1J4JBJ0_9EUKA</name>
<keyword evidence="7" id="KW-0694">RNA-binding</keyword>
<dbReference type="Pfam" id="PF03725">
    <property type="entry name" value="RNase_PH_C"/>
    <property type="match status" value="1"/>
</dbReference>
<evidence type="ECO:0000259" key="10">
    <source>
        <dbReference type="Pfam" id="PF01138"/>
    </source>
</evidence>
<dbReference type="GO" id="GO:0000177">
    <property type="term" value="C:cytoplasmic exosome (RNase complex)"/>
    <property type="evidence" value="ECO:0007669"/>
    <property type="project" value="TreeGrafter"/>
</dbReference>
<dbReference type="GO" id="GO:0000176">
    <property type="term" value="C:nuclear exosome (RNase complex)"/>
    <property type="evidence" value="ECO:0007669"/>
    <property type="project" value="TreeGrafter"/>
</dbReference>
<dbReference type="GO" id="GO:0034475">
    <property type="term" value="P:U4 snRNA 3'-end processing"/>
    <property type="evidence" value="ECO:0007669"/>
    <property type="project" value="TreeGrafter"/>
</dbReference>
<comment type="caution">
    <text evidence="12">The sequence shown here is derived from an EMBL/GenBank/DDBJ whole genome shotgun (WGS) entry which is preliminary data.</text>
</comment>
<gene>
    <name evidence="12" type="ORF">TRFO_37292</name>
</gene>